<name>A0A0E0BJ73_9ORYZ</name>
<evidence type="ECO:0000313" key="1">
    <source>
        <dbReference type="EnsemblPlants" id="OGLUM11G13490.1"/>
    </source>
</evidence>
<accession>A0A0E0BJ73</accession>
<keyword evidence="2" id="KW-1185">Reference proteome</keyword>
<proteinExistence type="predicted"/>
<dbReference type="Proteomes" id="UP000026961">
    <property type="component" value="Chromosome 11"/>
</dbReference>
<dbReference type="AlphaFoldDB" id="A0A0E0BJ73"/>
<evidence type="ECO:0000313" key="2">
    <source>
        <dbReference type="Proteomes" id="UP000026961"/>
    </source>
</evidence>
<reference evidence="1" key="1">
    <citation type="submission" date="2015-04" db="UniProtKB">
        <authorList>
            <consortium name="EnsemblPlants"/>
        </authorList>
    </citation>
    <scope>IDENTIFICATION</scope>
</reference>
<sequence length="60" mass="6683">MKRSLDGGRTCHFCLEMGACYVDHLLKAGNHGVHGLRSQKMLVGHGRSTVLYSSKMKHLE</sequence>
<dbReference type="Gramene" id="OGLUM11G13490.1">
    <property type="protein sequence ID" value="OGLUM11G13490.1"/>
    <property type="gene ID" value="OGLUM11G13490"/>
</dbReference>
<dbReference type="HOGENOM" id="CLU_3017437_0_0_1"/>
<dbReference type="EnsemblPlants" id="OGLUM11G13490.1">
    <property type="protein sequence ID" value="OGLUM11G13490.1"/>
    <property type="gene ID" value="OGLUM11G13490"/>
</dbReference>
<reference evidence="1" key="2">
    <citation type="submission" date="2018-05" db="EMBL/GenBank/DDBJ databases">
        <title>OgluRS3 (Oryza glumaepatula Reference Sequence Version 3).</title>
        <authorList>
            <person name="Zhang J."/>
            <person name="Kudrna D."/>
            <person name="Lee S."/>
            <person name="Talag J."/>
            <person name="Welchert J."/>
            <person name="Wing R.A."/>
        </authorList>
    </citation>
    <scope>NUCLEOTIDE SEQUENCE [LARGE SCALE GENOMIC DNA]</scope>
</reference>
<organism evidence="1">
    <name type="scientific">Oryza glumipatula</name>
    <dbReference type="NCBI Taxonomy" id="40148"/>
    <lineage>
        <taxon>Eukaryota</taxon>
        <taxon>Viridiplantae</taxon>
        <taxon>Streptophyta</taxon>
        <taxon>Embryophyta</taxon>
        <taxon>Tracheophyta</taxon>
        <taxon>Spermatophyta</taxon>
        <taxon>Magnoliopsida</taxon>
        <taxon>Liliopsida</taxon>
        <taxon>Poales</taxon>
        <taxon>Poaceae</taxon>
        <taxon>BOP clade</taxon>
        <taxon>Oryzoideae</taxon>
        <taxon>Oryzeae</taxon>
        <taxon>Oryzinae</taxon>
        <taxon>Oryza</taxon>
    </lineage>
</organism>
<protein>
    <submittedName>
        <fullName evidence="1">Uncharacterized protein</fullName>
    </submittedName>
</protein>